<organism evidence="2">
    <name type="scientific">Bacillus thuringiensis</name>
    <dbReference type="NCBI Taxonomy" id="1428"/>
    <lineage>
        <taxon>Bacteria</taxon>
        <taxon>Bacillati</taxon>
        <taxon>Bacillota</taxon>
        <taxon>Bacilli</taxon>
        <taxon>Bacillales</taxon>
        <taxon>Bacillaceae</taxon>
        <taxon>Bacillus</taxon>
        <taxon>Bacillus cereus group</taxon>
    </lineage>
</organism>
<dbReference type="InterPro" id="IPR008979">
    <property type="entry name" value="Galactose-bd-like_sf"/>
</dbReference>
<dbReference type="InterPro" id="IPR041587">
    <property type="entry name" value="Cry_V"/>
</dbReference>
<dbReference type="AlphaFoldDB" id="A0A0S0N733"/>
<reference evidence="2" key="1">
    <citation type="submission" date="2015-10" db="EMBL/GenBank/DDBJ databases">
        <title>A novel Bacillus thuringiensis Cry-like protein from a rare filamentous strain is required for crystal localization within the exosporium.</title>
        <authorList>
            <person name="Ammons D."/>
            <person name="Rampersad J."/>
        </authorList>
    </citation>
    <scope>NUCLEOTIDE SEQUENCE</scope>
    <source>
        <strain evidence="2">Bt2-56</strain>
    </source>
</reference>
<dbReference type="Pfam" id="PF17997">
    <property type="entry name" value="Cry1Ac_D5"/>
    <property type="match status" value="1"/>
</dbReference>
<accession>A0A0S0N733</accession>
<dbReference type="Gene3D" id="2.60.120.260">
    <property type="entry name" value="Galactose-binding domain-like"/>
    <property type="match status" value="1"/>
</dbReference>
<proteinExistence type="predicted"/>
<dbReference type="SUPFAM" id="SSF49785">
    <property type="entry name" value="Galactose-binding domain-like"/>
    <property type="match status" value="1"/>
</dbReference>
<feature type="domain" description="Pesticidal crystal protein Cry" evidence="1">
    <location>
        <begin position="112"/>
        <end position="266"/>
    </location>
</feature>
<dbReference type="EMBL" id="KC898940">
    <property type="protein sequence ID" value="ALH21122.1"/>
    <property type="molecule type" value="Genomic_DNA"/>
</dbReference>
<protein>
    <submittedName>
        <fullName evidence="2">CdA</fullName>
    </submittedName>
</protein>
<name>A0A0S0N733_BACTU</name>
<sequence>MNPCSPFQNIPQRNLNLPVFITKQELEQITKMVSNLFLTTNPALLHCLPPDITLLAPHVSDYWIDQLLMKVDKLSTELYGVEKQELRKLLNIAKQMSVARNKLIGGNFETVEAWTFGTQATVLSNSPLFVGNFLSLEPTNGIWTSYAFQKINESQLKPFTRYSISGFIANSQGLELTISRYGTELQTVINIPIETALPIYPNPIPNCCQPSPCGCDSCQYRDSHLFNYSINVGTLFPELNPGIEISLRIIEPNGRARISNLEVIEERPLTEEERRQIQRTEQLWLTRVERELKIICDLFEPIIKQINSYFPEGDWNNHIFSHVTYQDLYSIVIPALPIIENWSMTHLTGMYNHLVRPIKEVIQQIEQQLEARNLLHNGNFSNGLTDWTVCGEATIIPLTNQNQALFLSYWDSMVSQTVTVVNFNPDKLYLLRIYAKGNGTVLVQHNGHTERVNFTQDFFQSKEHTFYLDMATFTVDIQSNSNDFTVDYVEIIEI</sequence>
<evidence type="ECO:0000259" key="1">
    <source>
        <dbReference type="Pfam" id="PF17997"/>
    </source>
</evidence>
<evidence type="ECO:0000313" key="2">
    <source>
        <dbReference type="EMBL" id="ALH21122.1"/>
    </source>
</evidence>